<reference evidence="2 3" key="1">
    <citation type="submission" date="2018-07" db="EMBL/GenBank/DDBJ databases">
        <title>Parabacteroides acidifaciens nov. sp., isolated from human feces.</title>
        <authorList>
            <person name="Wang Y.J."/>
        </authorList>
    </citation>
    <scope>NUCLEOTIDE SEQUENCE [LARGE SCALE GENOMIC DNA]</scope>
    <source>
        <strain evidence="2 3">426-9</strain>
    </source>
</reference>
<dbReference type="Proteomes" id="UP000629596">
    <property type="component" value="Unassembled WGS sequence"/>
</dbReference>
<protein>
    <recommendedName>
        <fullName evidence="5">LPP20 lipoprotein</fullName>
    </recommendedName>
</protein>
<accession>A0A3D8HF73</accession>
<dbReference type="Proteomes" id="UP000256321">
    <property type="component" value="Unassembled WGS sequence"/>
</dbReference>
<name>A0A3D8HF73_9BACT</name>
<evidence type="ECO:0008006" key="5">
    <source>
        <dbReference type="Google" id="ProtNLM"/>
    </source>
</evidence>
<evidence type="ECO:0000313" key="3">
    <source>
        <dbReference type="Proteomes" id="UP000256321"/>
    </source>
</evidence>
<evidence type="ECO:0000313" key="1">
    <source>
        <dbReference type="EMBL" id="MBC8601637.1"/>
    </source>
</evidence>
<dbReference type="RefSeq" id="WP_147292101.1">
    <property type="nucleotide sequence ID" value="NZ_JACRTI010000014.1"/>
</dbReference>
<dbReference type="PROSITE" id="PS51257">
    <property type="entry name" value="PROKAR_LIPOPROTEIN"/>
    <property type="match status" value="1"/>
</dbReference>
<reference evidence="1 4" key="2">
    <citation type="submission" date="2020-08" db="EMBL/GenBank/DDBJ databases">
        <title>Genome public.</title>
        <authorList>
            <person name="Liu C."/>
            <person name="Sun Q."/>
        </authorList>
    </citation>
    <scope>NUCLEOTIDE SEQUENCE [LARGE SCALE GENOMIC DNA]</scope>
    <source>
        <strain evidence="1 4">426_9</strain>
    </source>
</reference>
<proteinExistence type="predicted"/>
<organism evidence="2 3">
    <name type="scientific">Parabacteroides acidifaciens</name>
    <dbReference type="NCBI Taxonomy" id="2290935"/>
    <lineage>
        <taxon>Bacteria</taxon>
        <taxon>Pseudomonadati</taxon>
        <taxon>Bacteroidota</taxon>
        <taxon>Bacteroidia</taxon>
        <taxon>Bacteroidales</taxon>
        <taxon>Tannerellaceae</taxon>
        <taxon>Parabacteroides</taxon>
    </lineage>
</organism>
<gene>
    <name evidence="2" type="ORF">DWU89_08025</name>
    <name evidence="1" type="ORF">H8784_07855</name>
</gene>
<keyword evidence="4" id="KW-1185">Reference proteome</keyword>
<dbReference type="EMBL" id="QREV01000014">
    <property type="protein sequence ID" value="RDU49625.1"/>
    <property type="molecule type" value="Genomic_DNA"/>
</dbReference>
<comment type="caution">
    <text evidence="2">The sequence shown here is derived from an EMBL/GenBank/DDBJ whole genome shotgun (WGS) entry which is preliminary data.</text>
</comment>
<evidence type="ECO:0000313" key="2">
    <source>
        <dbReference type="EMBL" id="RDU49625.1"/>
    </source>
</evidence>
<dbReference type="EMBL" id="JACRTI010000014">
    <property type="protein sequence ID" value="MBC8601637.1"/>
    <property type="molecule type" value="Genomic_DNA"/>
</dbReference>
<sequence length="208" mass="23283">MKNLKGFIAIGIIASTVLCGCGGSKKATTQWSGPSKMKIELDECQELAQQKPEVRSWGEGINFRLSTASNYAEMQARGKFARAIAAKIKTAQEESGFTYGKYSSNMKEGAGVRDEGSNSNEMTLQVAEETIKNTVIIKTSQYLQADGSYQVFVCLEYKDGVSKLADDIVDNVKQRIPDEERIKMQYEFQKFRDRVEEELKKEMSDVSI</sequence>
<dbReference type="AlphaFoldDB" id="A0A3D8HF73"/>
<evidence type="ECO:0000313" key="4">
    <source>
        <dbReference type="Proteomes" id="UP000629596"/>
    </source>
</evidence>